<evidence type="ECO:0000259" key="7">
    <source>
        <dbReference type="PROSITE" id="PS50109"/>
    </source>
</evidence>
<dbReference type="OrthoDB" id="9766459at2"/>
<dbReference type="PANTHER" id="PTHR42878:SF15">
    <property type="entry name" value="BACTERIOPHYTOCHROME"/>
    <property type="match status" value="1"/>
</dbReference>
<dbReference type="InterPro" id="IPR035965">
    <property type="entry name" value="PAS-like_dom_sf"/>
</dbReference>
<dbReference type="GO" id="GO:0007234">
    <property type="term" value="P:osmosensory signaling via phosphorelay pathway"/>
    <property type="evidence" value="ECO:0007669"/>
    <property type="project" value="TreeGrafter"/>
</dbReference>
<dbReference type="EMBL" id="QAOQ01000002">
    <property type="protein sequence ID" value="PTQ99746.1"/>
    <property type="molecule type" value="Genomic_DNA"/>
</dbReference>
<dbReference type="InterPro" id="IPR036097">
    <property type="entry name" value="HisK_dim/P_sf"/>
</dbReference>
<dbReference type="PRINTS" id="PR00344">
    <property type="entry name" value="BCTRLSENSOR"/>
</dbReference>
<dbReference type="RefSeq" id="WP_107827662.1">
    <property type="nucleotide sequence ID" value="NZ_CP160205.1"/>
</dbReference>
<evidence type="ECO:0000256" key="3">
    <source>
        <dbReference type="ARBA" id="ARBA00022553"/>
    </source>
</evidence>
<evidence type="ECO:0000313" key="9">
    <source>
        <dbReference type="EMBL" id="PTQ99746.1"/>
    </source>
</evidence>
<dbReference type="Gene3D" id="1.10.287.130">
    <property type="match status" value="1"/>
</dbReference>
<sequence length="550" mass="61227">MNTSESQSALSAEELLQQNQEQYVAYFEGSSDTILVHDDQGSITDANTEASRVLGYSKEELLDMNIADLEVGLEIIATQKDWASFLKANSLILQRDFRKKDGTTFPVEIHYRSFDKNGESFYECTIKDVTERNLLRIRERNRAKILEQLAGDMDIFTIMRSIVRSIEEEDATSICTILLYDKETHTLGCGTGPGMPDFYNEAIDGISVGEGIGSCGTAAATKQLVCVDNIGTHPYWSAFKELAFRAGVQSCWSQPILSSSNEMVGTFAIYHREPRTPQKIDLERIAYGARFANLAIENRRIRAEILEHKNHLEKLVAERTEALVHANEELEAFSYSVSHDLRAPLRAIAGFSNIMMEDYGDKLDAEGQKTLNTIVNNALRMGNLIDDILSFSKLSRAKKINSSLDMKAIFRAVFEELMRQEPAGHKVVFELGELAPAVGDQAMITQVVTNFVSNALKYSRNTPETRIVVYSKITGDSITYTVKDNGAGFDEKYKNKLFKIFSRLHNDKDFEGTGIGPSIVKKVIDRHGGVVSAEGALGEGATFSFSLPIV</sequence>
<dbReference type="GO" id="GO:0000155">
    <property type="term" value="F:phosphorelay sensor kinase activity"/>
    <property type="evidence" value="ECO:0007669"/>
    <property type="project" value="InterPro"/>
</dbReference>
<dbReference type="InterPro" id="IPR004358">
    <property type="entry name" value="Sig_transdc_His_kin-like_C"/>
</dbReference>
<proteinExistence type="predicted"/>
<dbReference type="Pfam" id="PF02518">
    <property type="entry name" value="HATPase_c"/>
    <property type="match status" value="1"/>
</dbReference>
<keyword evidence="4" id="KW-0808">Transferase</keyword>
<feature type="domain" description="Histidine kinase" evidence="7">
    <location>
        <begin position="336"/>
        <end position="550"/>
    </location>
</feature>
<dbReference type="Gene3D" id="3.30.450.20">
    <property type="entry name" value="PAS domain"/>
    <property type="match status" value="1"/>
</dbReference>
<dbReference type="FunFam" id="1.10.287.130:FF:000070">
    <property type="entry name" value="Histidine kinase sensor protein"/>
    <property type="match status" value="1"/>
</dbReference>
<dbReference type="SUPFAM" id="SSF47384">
    <property type="entry name" value="Homodimeric domain of signal transducing histidine kinase"/>
    <property type="match status" value="1"/>
</dbReference>
<dbReference type="GO" id="GO:0030295">
    <property type="term" value="F:protein kinase activator activity"/>
    <property type="evidence" value="ECO:0007669"/>
    <property type="project" value="TreeGrafter"/>
</dbReference>
<comment type="caution">
    <text evidence="9">The sequence shown here is derived from an EMBL/GenBank/DDBJ whole genome shotgun (WGS) entry which is preliminary data.</text>
</comment>
<dbReference type="GO" id="GO:0016020">
    <property type="term" value="C:membrane"/>
    <property type="evidence" value="ECO:0007669"/>
    <property type="project" value="UniProtKB-SubCell"/>
</dbReference>
<dbReference type="InterPro" id="IPR000014">
    <property type="entry name" value="PAS"/>
</dbReference>
<evidence type="ECO:0000313" key="10">
    <source>
        <dbReference type="Proteomes" id="UP000244168"/>
    </source>
</evidence>
<dbReference type="Gene3D" id="3.30.565.10">
    <property type="entry name" value="Histidine kinase-like ATPase, C-terminal domain"/>
    <property type="match status" value="1"/>
</dbReference>
<dbReference type="AlphaFoldDB" id="A0A2T5JDA9"/>
<keyword evidence="3" id="KW-0597">Phosphoprotein</keyword>
<dbReference type="InterPro" id="IPR050351">
    <property type="entry name" value="BphY/WalK/GraS-like"/>
</dbReference>
<dbReference type="SMART" id="SM00388">
    <property type="entry name" value="HisKA"/>
    <property type="match status" value="1"/>
</dbReference>
<dbReference type="InterPro" id="IPR029016">
    <property type="entry name" value="GAF-like_dom_sf"/>
</dbReference>
<dbReference type="SMART" id="SM00387">
    <property type="entry name" value="HATPase_c"/>
    <property type="match status" value="1"/>
</dbReference>
<dbReference type="SUPFAM" id="SSF55785">
    <property type="entry name" value="PYP-like sensor domain (PAS domain)"/>
    <property type="match status" value="1"/>
</dbReference>
<evidence type="ECO:0000256" key="1">
    <source>
        <dbReference type="ARBA" id="ARBA00000085"/>
    </source>
</evidence>
<dbReference type="InterPro" id="IPR036890">
    <property type="entry name" value="HATPase_C_sf"/>
</dbReference>
<comment type="catalytic activity">
    <reaction evidence="1">
        <text>ATP + protein L-histidine = ADP + protein N-phospho-L-histidine.</text>
        <dbReference type="EC" id="2.7.13.3"/>
    </reaction>
</comment>
<evidence type="ECO:0000256" key="6">
    <source>
        <dbReference type="ARBA" id="ARBA00023136"/>
    </source>
</evidence>
<dbReference type="PANTHER" id="PTHR42878">
    <property type="entry name" value="TWO-COMPONENT HISTIDINE KINASE"/>
    <property type="match status" value="1"/>
</dbReference>
<evidence type="ECO:0000256" key="5">
    <source>
        <dbReference type="ARBA" id="ARBA00022777"/>
    </source>
</evidence>
<dbReference type="SUPFAM" id="SSF55874">
    <property type="entry name" value="ATPase domain of HSP90 chaperone/DNA topoisomerase II/histidine kinase"/>
    <property type="match status" value="1"/>
</dbReference>
<evidence type="ECO:0000259" key="8">
    <source>
        <dbReference type="PROSITE" id="PS50112"/>
    </source>
</evidence>
<dbReference type="Pfam" id="PF00512">
    <property type="entry name" value="HisKA"/>
    <property type="match status" value="1"/>
</dbReference>
<reference evidence="9 10" key="1">
    <citation type="submission" date="2018-04" db="EMBL/GenBank/DDBJ databases">
        <title>Genomic Encyclopedia of Archaeal and Bacterial Type Strains, Phase II (KMG-II): from individual species to whole genera.</title>
        <authorList>
            <person name="Goeker M."/>
        </authorList>
    </citation>
    <scope>NUCLEOTIDE SEQUENCE [LARGE SCALE GENOMIC DNA]</scope>
    <source>
        <strain evidence="9 10">DSM 26809</strain>
    </source>
</reference>
<organism evidence="9 10">
    <name type="scientific">Mucilaginibacter yixingensis</name>
    <dbReference type="NCBI Taxonomy" id="1295612"/>
    <lineage>
        <taxon>Bacteria</taxon>
        <taxon>Pseudomonadati</taxon>
        <taxon>Bacteroidota</taxon>
        <taxon>Sphingobacteriia</taxon>
        <taxon>Sphingobacteriales</taxon>
        <taxon>Sphingobacteriaceae</taxon>
        <taxon>Mucilaginibacter</taxon>
    </lineage>
</organism>
<dbReference type="SMART" id="SM00065">
    <property type="entry name" value="GAF"/>
    <property type="match status" value="1"/>
</dbReference>
<dbReference type="FunFam" id="3.30.565.10:FF:000006">
    <property type="entry name" value="Sensor histidine kinase WalK"/>
    <property type="match status" value="1"/>
</dbReference>
<dbReference type="SMART" id="SM00091">
    <property type="entry name" value="PAS"/>
    <property type="match status" value="1"/>
</dbReference>
<dbReference type="NCBIfam" id="TIGR00229">
    <property type="entry name" value="sensory_box"/>
    <property type="match status" value="1"/>
</dbReference>
<evidence type="ECO:0000256" key="2">
    <source>
        <dbReference type="ARBA" id="ARBA00012438"/>
    </source>
</evidence>
<dbReference type="PROSITE" id="PS50112">
    <property type="entry name" value="PAS"/>
    <property type="match status" value="1"/>
</dbReference>
<keyword evidence="6" id="KW-0472">Membrane</keyword>
<dbReference type="GO" id="GO:0000156">
    <property type="term" value="F:phosphorelay response regulator activity"/>
    <property type="evidence" value="ECO:0007669"/>
    <property type="project" value="TreeGrafter"/>
</dbReference>
<feature type="domain" description="PAS" evidence="8">
    <location>
        <begin position="19"/>
        <end position="69"/>
    </location>
</feature>
<dbReference type="InterPro" id="IPR005467">
    <property type="entry name" value="His_kinase_dom"/>
</dbReference>
<dbReference type="InterPro" id="IPR003594">
    <property type="entry name" value="HATPase_dom"/>
</dbReference>
<dbReference type="CDD" id="cd00130">
    <property type="entry name" value="PAS"/>
    <property type="match status" value="1"/>
</dbReference>
<dbReference type="CDD" id="cd00082">
    <property type="entry name" value="HisKA"/>
    <property type="match status" value="1"/>
</dbReference>
<evidence type="ECO:0000256" key="4">
    <source>
        <dbReference type="ARBA" id="ARBA00022679"/>
    </source>
</evidence>
<dbReference type="InterPro" id="IPR003018">
    <property type="entry name" value="GAF"/>
</dbReference>
<gene>
    <name evidence="9" type="ORF">C8P68_102576</name>
</gene>
<accession>A0A2T5JDA9</accession>
<dbReference type="Proteomes" id="UP000244168">
    <property type="component" value="Unassembled WGS sequence"/>
</dbReference>
<dbReference type="SUPFAM" id="SSF55781">
    <property type="entry name" value="GAF domain-like"/>
    <property type="match status" value="1"/>
</dbReference>
<dbReference type="Pfam" id="PF13185">
    <property type="entry name" value="GAF_2"/>
    <property type="match status" value="1"/>
</dbReference>
<protein>
    <recommendedName>
        <fullName evidence="2">histidine kinase</fullName>
        <ecNumber evidence="2">2.7.13.3</ecNumber>
    </recommendedName>
</protein>
<dbReference type="PROSITE" id="PS50109">
    <property type="entry name" value="HIS_KIN"/>
    <property type="match status" value="1"/>
</dbReference>
<dbReference type="EC" id="2.7.13.3" evidence="2"/>
<name>A0A2T5JDA9_9SPHI</name>
<dbReference type="Gene3D" id="3.30.450.40">
    <property type="match status" value="1"/>
</dbReference>
<keyword evidence="10" id="KW-1185">Reference proteome</keyword>
<dbReference type="InterPro" id="IPR003661">
    <property type="entry name" value="HisK_dim/P_dom"/>
</dbReference>
<dbReference type="Pfam" id="PF13426">
    <property type="entry name" value="PAS_9"/>
    <property type="match status" value="1"/>
</dbReference>
<keyword evidence="5" id="KW-0418">Kinase</keyword>